<accession>A0AAD7W2A7</accession>
<gene>
    <name evidence="2" type="ORF">AAFF_G00256020</name>
</gene>
<comment type="caution">
    <text evidence="2">The sequence shown here is derived from an EMBL/GenBank/DDBJ whole genome shotgun (WGS) entry which is preliminary data.</text>
</comment>
<proteinExistence type="predicted"/>
<keyword evidence="3" id="KW-1185">Reference proteome</keyword>
<name>A0AAD7W2A7_9TELE</name>
<reference evidence="2" key="1">
    <citation type="journal article" date="2023" name="Science">
        <title>Genome structures resolve the early diversification of teleost fishes.</title>
        <authorList>
            <person name="Parey E."/>
            <person name="Louis A."/>
            <person name="Montfort J."/>
            <person name="Bouchez O."/>
            <person name="Roques C."/>
            <person name="Iampietro C."/>
            <person name="Lluch J."/>
            <person name="Castinel A."/>
            <person name="Donnadieu C."/>
            <person name="Desvignes T."/>
            <person name="Floi Bucao C."/>
            <person name="Jouanno E."/>
            <person name="Wen M."/>
            <person name="Mejri S."/>
            <person name="Dirks R."/>
            <person name="Jansen H."/>
            <person name="Henkel C."/>
            <person name="Chen W.J."/>
            <person name="Zahm M."/>
            <person name="Cabau C."/>
            <person name="Klopp C."/>
            <person name="Thompson A.W."/>
            <person name="Robinson-Rechavi M."/>
            <person name="Braasch I."/>
            <person name="Lecointre G."/>
            <person name="Bobe J."/>
            <person name="Postlethwait J.H."/>
            <person name="Berthelot C."/>
            <person name="Roest Crollius H."/>
            <person name="Guiguen Y."/>
        </authorList>
    </citation>
    <scope>NUCLEOTIDE SEQUENCE</scope>
    <source>
        <strain evidence="2">NC1722</strain>
    </source>
</reference>
<evidence type="ECO:0000313" key="2">
    <source>
        <dbReference type="EMBL" id="KAJ8377584.1"/>
    </source>
</evidence>
<dbReference type="Proteomes" id="UP001221898">
    <property type="component" value="Unassembled WGS sequence"/>
</dbReference>
<sequence>MGDEDVGISTNPCAVSPVCGVSDVSPKPLSWSSVGGPAVTRSDVVFLPLSPGPAQIPAQDDSLTRPDPT</sequence>
<organism evidence="2 3">
    <name type="scientific">Aldrovandia affinis</name>
    <dbReference type="NCBI Taxonomy" id="143900"/>
    <lineage>
        <taxon>Eukaryota</taxon>
        <taxon>Metazoa</taxon>
        <taxon>Chordata</taxon>
        <taxon>Craniata</taxon>
        <taxon>Vertebrata</taxon>
        <taxon>Euteleostomi</taxon>
        <taxon>Actinopterygii</taxon>
        <taxon>Neopterygii</taxon>
        <taxon>Teleostei</taxon>
        <taxon>Notacanthiformes</taxon>
        <taxon>Halosauridae</taxon>
        <taxon>Aldrovandia</taxon>
    </lineage>
</organism>
<evidence type="ECO:0000256" key="1">
    <source>
        <dbReference type="SAM" id="MobiDB-lite"/>
    </source>
</evidence>
<protein>
    <submittedName>
        <fullName evidence="2">Uncharacterized protein</fullName>
    </submittedName>
</protein>
<dbReference type="EMBL" id="JAINUG010000347">
    <property type="protein sequence ID" value="KAJ8377584.1"/>
    <property type="molecule type" value="Genomic_DNA"/>
</dbReference>
<evidence type="ECO:0000313" key="3">
    <source>
        <dbReference type="Proteomes" id="UP001221898"/>
    </source>
</evidence>
<dbReference type="AlphaFoldDB" id="A0AAD7W2A7"/>
<feature type="region of interest" description="Disordered" evidence="1">
    <location>
        <begin position="49"/>
        <end position="69"/>
    </location>
</feature>